<evidence type="ECO:0008006" key="2">
    <source>
        <dbReference type="Google" id="ProtNLM"/>
    </source>
</evidence>
<reference evidence="1" key="1">
    <citation type="submission" date="2017-02" db="EMBL/GenBank/DDBJ databases">
        <authorList>
            <person name="Regsiter A."/>
            <person name="William W."/>
        </authorList>
    </citation>
    <scope>NUCLEOTIDE SEQUENCE</scope>
    <source>
        <strain evidence="1">Bib</strain>
    </source>
</reference>
<dbReference type="Pfam" id="PF02367">
    <property type="entry name" value="TsaE"/>
    <property type="match status" value="1"/>
</dbReference>
<name>A0A3P3XG20_9SPIR</name>
<dbReference type="EMBL" id="FWDM01000007">
    <property type="protein sequence ID" value="SLM10498.1"/>
    <property type="molecule type" value="Genomic_DNA"/>
</dbReference>
<organism evidence="1">
    <name type="scientific">uncultured spirochete</name>
    <dbReference type="NCBI Taxonomy" id="156406"/>
    <lineage>
        <taxon>Bacteria</taxon>
        <taxon>Pseudomonadati</taxon>
        <taxon>Spirochaetota</taxon>
        <taxon>Spirochaetia</taxon>
        <taxon>Spirochaetales</taxon>
        <taxon>environmental samples</taxon>
    </lineage>
</organism>
<accession>A0A3P3XG20</accession>
<sequence length="86" mass="9708">MHIDAYRLADEEEFFQTGGEELLGAPGTLSLIEWSERIAHILPPESQIITITVEENGARLIMLEGDWIEALRWGHFTIPACKETSL</sequence>
<dbReference type="InterPro" id="IPR027417">
    <property type="entry name" value="P-loop_NTPase"/>
</dbReference>
<proteinExistence type="predicted"/>
<dbReference type="Gene3D" id="3.40.50.300">
    <property type="entry name" value="P-loop containing nucleotide triphosphate hydrolases"/>
    <property type="match status" value="1"/>
</dbReference>
<gene>
    <name evidence="1" type="ORF">SPIROBIBN47_150015</name>
</gene>
<dbReference type="InterPro" id="IPR003442">
    <property type="entry name" value="T6A_TsaE"/>
</dbReference>
<evidence type="ECO:0000313" key="1">
    <source>
        <dbReference type="EMBL" id="SLM10498.1"/>
    </source>
</evidence>
<dbReference type="AlphaFoldDB" id="A0A3P3XG20"/>
<protein>
    <recommendedName>
        <fullName evidence="2">tRNA threonylcarbamoyladenosine biosynthesis protein TsaE</fullName>
    </recommendedName>
</protein>
<dbReference type="GO" id="GO:0002949">
    <property type="term" value="P:tRNA threonylcarbamoyladenosine modification"/>
    <property type="evidence" value="ECO:0007669"/>
    <property type="project" value="InterPro"/>
</dbReference>